<dbReference type="OrthoDB" id="443153at2"/>
<evidence type="ECO:0000313" key="3">
    <source>
        <dbReference type="EMBL" id="ACC84970.1"/>
    </source>
</evidence>
<accession>B2JAL6</accession>
<dbReference type="SUPFAM" id="SSF48452">
    <property type="entry name" value="TPR-like"/>
    <property type="match status" value="3"/>
</dbReference>
<dbReference type="Pfam" id="PF13424">
    <property type="entry name" value="TPR_12"/>
    <property type="match status" value="6"/>
</dbReference>
<dbReference type="Pfam" id="PF13374">
    <property type="entry name" value="TPR_10"/>
    <property type="match status" value="1"/>
</dbReference>
<proteinExistence type="predicted"/>
<feature type="repeat" description="TPR" evidence="1">
    <location>
        <begin position="164"/>
        <end position="197"/>
    </location>
</feature>
<sequence>MHHRLKYLTVATVLFPLVTLSPCLPLSSPLVVQAQTTQQPSAEALQLLQIGIQQYKNGALQEALQTFQKLLPILRTNGNEKIEAMTLNVIGRIYVNLGYYPQALTACQQALALVKQIGEKAEEGASLNNIGNIYNSWGQSAKALEFYQQALTISKQIDDKLLEGLSLNNIGTVYSSWGEYAKALEFYQQALVIYKQVGNKMEEATTFNNIGNIYNSWGEYTKALEAYQQALAIVKQASNKVGEASTLNNIGLTYNSQGNYNKALELHQQALAILQQLDNKREEATTLSAIGLAYNKQGQYVKAVEFHQQALTIFKHIGNKWGEAATLNNIGDVYRNLGEYTKALGLFQQASAIFKQIADQAGEGTTLNNIAFVYNNQGQYAKALAAYQQALAIRKQINQKALVGESLNNIGSVYDNLGQSDQALKFYQQALAIFKQIGSKAGEGKSLNNIAFIYNNSEQYDKALKFYQESLTILQQIGDKAGEGKTFHNIGEVYQRQRQYIKAFKIYQESLSIFKQIGDKAGEGITLNNIGGVYYNQGEYAKALEFHQEALAIVKQVGDKAAEGTYLNNIGSAYEKLGQYDNAEKTLFTAIEIWEDLRKNGLTDAHKISIFEKQAETYRFLQKALIAQNKINSALEVSDRAKSRAFIELLASKQLEKPNPLLNIKPLALQQIKNVAKVENATLVQYSIIGNEALYIWVIKPTGEIAFEQVDLKKSLNTSLENLVINNRKTLGVRSRGIKVEPKSGGNQKQQLQKLYEILIKPIAQYLPKDSNARVIFVSQESLFLVPFPALQDEQGEYLIDKHTILTVPAIQVLDLTTKQKHNLNKSAKDVLVIGNPIMPKIPITNEQLSSLPGAETEAIQIADLFKTKAIIGSKATETAIVPKMSKARIIHFATHGLLDDFKGFGVPGAIAFAPSNQDDGFLTSGEILDMKLNAELIVLSACNTGGGNITGDGVIGLSRSLITAGVPSVIVSLWDVNDNSTAFLMSEFYDHFQQNPDKAVALRKAMLTTKKRYTNPLYWAAFTLIGEAD</sequence>
<feature type="repeat" description="TPR" evidence="1">
    <location>
        <begin position="524"/>
        <end position="557"/>
    </location>
</feature>
<feature type="domain" description="CHAT" evidence="2">
    <location>
        <begin position="751"/>
        <end position="1028"/>
    </location>
</feature>
<feature type="repeat" description="TPR" evidence="1">
    <location>
        <begin position="444"/>
        <end position="477"/>
    </location>
</feature>
<keyword evidence="4" id="KW-1185">Reference proteome</keyword>
<dbReference type="Pfam" id="PF12770">
    <property type="entry name" value="CHAT"/>
    <property type="match status" value="1"/>
</dbReference>
<dbReference type="PROSITE" id="PS50005">
    <property type="entry name" value="TPR"/>
    <property type="match status" value="11"/>
</dbReference>
<protein>
    <submittedName>
        <fullName evidence="3">TPR repeat-containing protein</fullName>
    </submittedName>
</protein>
<feature type="repeat" description="TPR" evidence="1">
    <location>
        <begin position="404"/>
        <end position="437"/>
    </location>
</feature>
<feature type="repeat" description="TPR" evidence="1">
    <location>
        <begin position="284"/>
        <end position="317"/>
    </location>
</feature>
<dbReference type="Proteomes" id="UP000001191">
    <property type="component" value="Plasmid pNPUN01"/>
</dbReference>
<reference evidence="4" key="1">
    <citation type="submission" date="2008-04" db="EMBL/GenBank/DDBJ databases">
        <title>Complete sequence of plasmid 1 of Nostoc punctiforme ATCC 29133.</title>
        <authorList>
            <consortium name="US DOE Joint Genome Institute"/>
            <person name="Copeland A."/>
            <person name="Lucas S."/>
            <person name="Lapidus A."/>
            <person name="Glavina del Rio T."/>
            <person name="Dalin E."/>
            <person name="Tice H."/>
            <person name="Pitluck S."/>
            <person name="Chain P."/>
            <person name="Malfatti S."/>
            <person name="Shin M."/>
            <person name="Vergez L."/>
            <person name="Schmutz J."/>
            <person name="Larimer F."/>
            <person name="Land M."/>
            <person name="Hauser L."/>
            <person name="Kyrpides N."/>
            <person name="Kim E."/>
            <person name="Meeks J.C."/>
            <person name="Elhai J."/>
            <person name="Campbell E.L."/>
            <person name="Thiel T."/>
            <person name="Longmire J."/>
            <person name="Potts M."/>
            <person name="Atlas R."/>
        </authorList>
    </citation>
    <scope>NUCLEOTIDE SEQUENCE [LARGE SCALE GENOMIC DNA]</scope>
    <source>
        <strain evidence="4">ATCC 29133 / PCC 73102</strain>
        <plasmid evidence="4">Plasmid pNPUN01</plasmid>
    </source>
</reference>
<dbReference type="InterPro" id="IPR024983">
    <property type="entry name" value="CHAT_dom"/>
</dbReference>
<feature type="repeat" description="TPR" evidence="1">
    <location>
        <begin position="484"/>
        <end position="517"/>
    </location>
</feature>
<dbReference type="PANTHER" id="PTHR10098">
    <property type="entry name" value="RAPSYN-RELATED"/>
    <property type="match status" value="1"/>
</dbReference>
<dbReference type="KEGG" id="npu:Npun_AF090"/>
<feature type="repeat" description="TPR" evidence="1">
    <location>
        <begin position="204"/>
        <end position="237"/>
    </location>
</feature>
<feature type="repeat" description="TPR" evidence="1">
    <location>
        <begin position="364"/>
        <end position="397"/>
    </location>
</feature>
<organism evidence="3 4">
    <name type="scientific">Nostoc punctiforme (strain ATCC 29133 / PCC 73102)</name>
    <dbReference type="NCBI Taxonomy" id="63737"/>
    <lineage>
        <taxon>Bacteria</taxon>
        <taxon>Bacillati</taxon>
        <taxon>Cyanobacteriota</taxon>
        <taxon>Cyanophyceae</taxon>
        <taxon>Nostocales</taxon>
        <taxon>Nostocaceae</taxon>
        <taxon>Nostoc</taxon>
    </lineage>
</organism>
<keyword evidence="3" id="KW-0614">Plasmid</keyword>
<feature type="repeat" description="TPR" evidence="1">
    <location>
        <begin position="244"/>
        <end position="277"/>
    </location>
</feature>
<dbReference type="InterPro" id="IPR011990">
    <property type="entry name" value="TPR-like_helical_dom_sf"/>
</dbReference>
<keyword evidence="1" id="KW-0802">TPR repeat</keyword>
<gene>
    <name evidence="3" type="ordered locus">Npun_AF090</name>
</gene>
<dbReference type="AlphaFoldDB" id="B2JAL6"/>
<dbReference type="InterPro" id="IPR019734">
    <property type="entry name" value="TPR_rpt"/>
</dbReference>
<evidence type="ECO:0000313" key="4">
    <source>
        <dbReference type="Proteomes" id="UP000001191"/>
    </source>
</evidence>
<dbReference type="PROSITE" id="PS50293">
    <property type="entry name" value="TPR_REGION"/>
    <property type="match status" value="1"/>
</dbReference>
<dbReference type="RefSeq" id="WP_012412990.1">
    <property type="nucleotide sequence ID" value="NC_010631.1"/>
</dbReference>
<dbReference type="PhylomeDB" id="B2JAL6"/>
<geneLocation type="plasmid" evidence="3 4">
    <name>pNPUN01</name>
</geneLocation>
<dbReference type="PANTHER" id="PTHR10098:SF108">
    <property type="entry name" value="TETRATRICOPEPTIDE REPEAT PROTEIN 28"/>
    <property type="match status" value="1"/>
</dbReference>
<feature type="repeat" description="TPR" evidence="1">
    <location>
        <begin position="124"/>
        <end position="157"/>
    </location>
</feature>
<dbReference type="EnsemblBacteria" id="ACC84970">
    <property type="protein sequence ID" value="ACC84970"/>
    <property type="gene ID" value="Npun_AF090"/>
</dbReference>
<name>B2JAL6_NOSP7</name>
<dbReference type="EMBL" id="CP001038">
    <property type="protein sequence ID" value="ACC84970.1"/>
    <property type="molecule type" value="Genomic_DNA"/>
</dbReference>
<dbReference type="HOGENOM" id="CLU_002404_0_1_3"/>
<feature type="repeat" description="TPR" evidence="1">
    <location>
        <begin position="324"/>
        <end position="357"/>
    </location>
</feature>
<dbReference type="SMART" id="SM00028">
    <property type="entry name" value="TPR"/>
    <property type="match status" value="14"/>
</dbReference>
<dbReference type="Gene3D" id="1.25.40.10">
    <property type="entry name" value="Tetratricopeptide repeat domain"/>
    <property type="match status" value="4"/>
</dbReference>
<evidence type="ECO:0000256" key="1">
    <source>
        <dbReference type="PROSITE-ProRule" id="PRU00339"/>
    </source>
</evidence>
<evidence type="ECO:0000259" key="2">
    <source>
        <dbReference type="Pfam" id="PF12770"/>
    </source>
</evidence>